<comment type="caution">
    <text evidence="1">The sequence shown here is derived from an EMBL/GenBank/DDBJ whole genome shotgun (WGS) entry which is preliminary data.</text>
</comment>
<dbReference type="AlphaFoldDB" id="A0A165A5R8"/>
<dbReference type="GO" id="GO:0006511">
    <property type="term" value="P:ubiquitin-dependent protein catabolic process"/>
    <property type="evidence" value="ECO:0007669"/>
    <property type="project" value="TreeGrafter"/>
</dbReference>
<dbReference type="Pfam" id="PF14599">
    <property type="entry name" value="zinc_ribbon_6"/>
    <property type="match status" value="1"/>
</dbReference>
<dbReference type="SUPFAM" id="SSF57850">
    <property type="entry name" value="RING/U-box"/>
    <property type="match status" value="1"/>
</dbReference>
<organism evidence="1 2">
    <name type="scientific">Daphnia magna</name>
    <dbReference type="NCBI Taxonomy" id="35525"/>
    <lineage>
        <taxon>Eukaryota</taxon>
        <taxon>Metazoa</taxon>
        <taxon>Ecdysozoa</taxon>
        <taxon>Arthropoda</taxon>
        <taxon>Crustacea</taxon>
        <taxon>Branchiopoda</taxon>
        <taxon>Diplostraca</taxon>
        <taxon>Cladocera</taxon>
        <taxon>Anomopoda</taxon>
        <taxon>Daphniidae</taxon>
        <taxon>Daphnia</taxon>
    </lineage>
</organism>
<dbReference type="GO" id="GO:0016567">
    <property type="term" value="P:protein ubiquitination"/>
    <property type="evidence" value="ECO:0007669"/>
    <property type="project" value="TreeGrafter"/>
</dbReference>
<name>A0A165A5R8_9CRUS</name>
<dbReference type="GO" id="GO:0008270">
    <property type="term" value="F:zinc ion binding"/>
    <property type="evidence" value="ECO:0007669"/>
    <property type="project" value="UniProtKB-KW"/>
</dbReference>
<dbReference type="InterPro" id="IPR017921">
    <property type="entry name" value="Znf_CTCHY"/>
</dbReference>
<dbReference type="PROSITE" id="PS51270">
    <property type="entry name" value="ZF_CTCHY"/>
    <property type="match status" value="1"/>
</dbReference>
<dbReference type="InterPro" id="IPR037274">
    <property type="entry name" value="Znf_CHY_sf"/>
</dbReference>
<dbReference type="PROSITE" id="PS51266">
    <property type="entry name" value="ZF_CHY"/>
    <property type="match status" value="1"/>
</dbReference>
<dbReference type="Pfam" id="PF13639">
    <property type="entry name" value="zf-RING_2"/>
    <property type="match status" value="1"/>
</dbReference>
<dbReference type="Gene3D" id="3.30.40.10">
    <property type="entry name" value="Zinc/RING finger domain, C3HC4 (zinc finger)"/>
    <property type="match status" value="1"/>
</dbReference>
<dbReference type="EMBL" id="LRGB01000642">
    <property type="protein sequence ID" value="KZS17208.1"/>
    <property type="molecule type" value="Genomic_DNA"/>
</dbReference>
<dbReference type="PANTHER" id="PTHR21319:SF53">
    <property type="entry name" value="RING FINGER AND CHY ZINC FINGER DOMAIN-CONTAINING PROTEIN 1"/>
    <property type="match status" value="1"/>
</dbReference>
<keyword evidence="2" id="KW-1185">Reference proteome</keyword>
<proteinExistence type="predicted"/>
<dbReference type="CDD" id="cd16464">
    <property type="entry name" value="RING-H2_Pirh2-like"/>
    <property type="match status" value="1"/>
</dbReference>
<dbReference type="InterPro" id="IPR037275">
    <property type="entry name" value="Znf_CTCHY_sf"/>
</dbReference>
<dbReference type="SUPFAM" id="SSF161219">
    <property type="entry name" value="CHY zinc finger-like"/>
    <property type="match status" value="1"/>
</dbReference>
<dbReference type="SUPFAM" id="SSF161245">
    <property type="entry name" value="Zinc hairpin stack"/>
    <property type="match status" value="1"/>
</dbReference>
<dbReference type="GO" id="GO:0061630">
    <property type="term" value="F:ubiquitin protein ligase activity"/>
    <property type="evidence" value="ECO:0007669"/>
    <property type="project" value="TreeGrafter"/>
</dbReference>
<dbReference type="GO" id="GO:0005634">
    <property type="term" value="C:nucleus"/>
    <property type="evidence" value="ECO:0007669"/>
    <property type="project" value="TreeGrafter"/>
</dbReference>
<dbReference type="STRING" id="35525.A0A165A5R8"/>
<dbReference type="Proteomes" id="UP000076858">
    <property type="component" value="Unassembled WGS sequence"/>
</dbReference>
<dbReference type="SMART" id="SM00184">
    <property type="entry name" value="RING"/>
    <property type="match status" value="1"/>
</dbReference>
<gene>
    <name evidence="1" type="ORF">APZ42_016800</name>
</gene>
<reference evidence="1 2" key="1">
    <citation type="submission" date="2016-03" db="EMBL/GenBank/DDBJ databases">
        <title>EvidentialGene: Evidence-directed Construction of Genes on Genomes.</title>
        <authorList>
            <person name="Gilbert D.G."/>
            <person name="Choi J.-H."/>
            <person name="Mockaitis K."/>
            <person name="Colbourne J."/>
            <person name="Pfrender M."/>
        </authorList>
    </citation>
    <scope>NUCLEOTIDE SEQUENCE [LARGE SCALE GENOMIC DNA]</scope>
    <source>
        <strain evidence="1 2">Xinb3</strain>
        <tissue evidence="1">Complete organism</tissue>
    </source>
</reference>
<protein>
    <submittedName>
        <fullName evidence="1">RING finger and CHY Zinc finger domain-containing protein</fullName>
    </submittedName>
</protein>
<dbReference type="InterPro" id="IPR013083">
    <property type="entry name" value="Znf_RING/FYVE/PHD"/>
</dbReference>
<dbReference type="PANTHER" id="PTHR21319">
    <property type="entry name" value="RING FINGER AND CHY ZINC FINGER DOMAIN-CONTAINING PROTEIN 1"/>
    <property type="match status" value="1"/>
</dbReference>
<sequence>MAEEENVEYGCEHYKRKCKLVTPCCDKVYTCRFCHDEKEEHTLNRKNVDEIMCSVCETKQPVQQNCSNCGILFGQYFCGKCKLIDDEDKKQYHCEGCGICRVGGRDKFFHCQTCDMCLPKKLENQHRCVEKMSRTNCPICLEDIHTSRIPSHIPSCGHLIHRTCFNSFIHRGHYACPVCQRSMMPMESYWRILDEEIASTPMPVEYQNFFVTILCNDCHQFSEVPMHPLGAKCQNAPCGSYNTCRSGGPVNRPVVREQTPNSE</sequence>
<evidence type="ECO:0000313" key="1">
    <source>
        <dbReference type="EMBL" id="KZS17208.1"/>
    </source>
</evidence>
<dbReference type="InterPro" id="IPR039512">
    <property type="entry name" value="RCHY1_zinc-ribbon"/>
</dbReference>
<dbReference type="InterPro" id="IPR008913">
    <property type="entry name" value="Znf_CHY"/>
</dbReference>
<accession>A0A165A5R8</accession>
<dbReference type="Pfam" id="PF05495">
    <property type="entry name" value="zf-CHY"/>
    <property type="match status" value="1"/>
</dbReference>
<dbReference type="PROSITE" id="PS50089">
    <property type="entry name" value="ZF_RING_2"/>
    <property type="match status" value="1"/>
</dbReference>
<dbReference type="Gene3D" id="2.20.28.10">
    <property type="match status" value="1"/>
</dbReference>
<dbReference type="OrthoDB" id="411372at2759"/>
<evidence type="ECO:0000313" key="2">
    <source>
        <dbReference type="Proteomes" id="UP000076858"/>
    </source>
</evidence>
<dbReference type="InterPro" id="IPR001841">
    <property type="entry name" value="Znf_RING"/>
</dbReference>